<sequence>MLRKLPINLEEKMQIAPIPTLSEEINDIRLRTADIVGNKIIPNEGVIYEGGDKSAKLRKEIRKEVKKQGLWAPHLPEEYGGMGNGFLTHAYMNEILAWSPLGNRLFGVIAPNSGNQTILVKYG</sequence>
<protein>
    <recommendedName>
        <fullName evidence="1">Acyl-CoA dehydrogenase/oxidase N-terminal domain-containing protein</fullName>
    </recommendedName>
</protein>
<organism evidence="2">
    <name type="scientific">marine metagenome</name>
    <dbReference type="NCBI Taxonomy" id="408172"/>
    <lineage>
        <taxon>unclassified sequences</taxon>
        <taxon>metagenomes</taxon>
        <taxon>ecological metagenomes</taxon>
    </lineage>
</organism>
<gene>
    <name evidence="2" type="ORF">METZ01_LOCUS82096</name>
</gene>
<dbReference type="Gene3D" id="1.10.540.10">
    <property type="entry name" value="Acyl-CoA dehydrogenase/oxidase, N-terminal domain"/>
    <property type="match status" value="1"/>
</dbReference>
<dbReference type="InterPro" id="IPR009100">
    <property type="entry name" value="AcylCoA_DH/oxidase_NM_dom_sf"/>
</dbReference>
<reference evidence="2" key="1">
    <citation type="submission" date="2018-05" db="EMBL/GenBank/DDBJ databases">
        <authorList>
            <person name="Lanie J.A."/>
            <person name="Ng W.-L."/>
            <person name="Kazmierczak K.M."/>
            <person name="Andrzejewski T.M."/>
            <person name="Davidsen T.M."/>
            <person name="Wayne K.J."/>
            <person name="Tettelin H."/>
            <person name="Glass J.I."/>
            <person name="Rusch D."/>
            <person name="Podicherti R."/>
            <person name="Tsui H.-C.T."/>
            <person name="Winkler M.E."/>
        </authorList>
    </citation>
    <scope>NUCLEOTIDE SEQUENCE</scope>
</reference>
<feature type="domain" description="Acyl-CoA dehydrogenase/oxidase N-terminal" evidence="1">
    <location>
        <begin position="22"/>
        <end position="122"/>
    </location>
</feature>
<dbReference type="AlphaFoldDB" id="A0A381UM64"/>
<dbReference type="GO" id="GO:0050660">
    <property type="term" value="F:flavin adenine dinucleotide binding"/>
    <property type="evidence" value="ECO:0007669"/>
    <property type="project" value="InterPro"/>
</dbReference>
<dbReference type="EMBL" id="UINC01006721">
    <property type="protein sequence ID" value="SVA29242.1"/>
    <property type="molecule type" value="Genomic_DNA"/>
</dbReference>
<evidence type="ECO:0000313" key="2">
    <source>
        <dbReference type="EMBL" id="SVA29242.1"/>
    </source>
</evidence>
<dbReference type="InterPro" id="IPR037069">
    <property type="entry name" value="AcylCoA_DH/ox_N_sf"/>
</dbReference>
<accession>A0A381UM64</accession>
<proteinExistence type="predicted"/>
<dbReference type="SUPFAM" id="SSF56645">
    <property type="entry name" value="Acyl-CoA dehydrogenase NM domain-like"/>
    <property type="match status" value="1"/>
</dbReference>
<evidence type="ECO:0000259" key="1">
    <source>
        <dbReference type="Pfam" id="PF02771"/>
    </source>
</evidence>
<dbReference type="InterPro" id="IPR013786">
    <property type="entry name" value="AcylCoA_DH/ox_N"/>
</dbReference>
<feature type="non-terminal residue" evidence="2">
    <location>
        <position position="123"/>
    </location>
</feature>
<dbReference type="GO" id="GO:0016627">
    <property type="term" value="F:oxidoreductase activity, acting on the CH-CH group of donors"/>
    <property type="evidence" value="ECO:0007669"/>
    <property type="project" value="InterPro"/>
</dbReference>
<dbReference type="Pfam" id="PF02771">
    <property type="entry name" value="Acyl-CoA_dh_N"/>
    <property type="match status" value="1"/>
</dbReference>
<name>A0A381UM64_9ZZZZ</name>